<evidence type="ECO:0000256" key="5">
    <source>
        <dbReference type="ARBA" id="ARBA00022839"/>
    </source>
</evidence>
<evidence type="ECO:0000256" key="1">
    <source>
        <dbReference type="ARBA" id="ARBA00001946"/>
    </source>
</evidence>
<dbReference type="GO" id="GO:0046872">
    <property type="term" value="F:metal ion binding"/>
    <property type="evidence" value="ECO:0007669"/>
    <property type="project" value="UniProtKB-KW"/>
</dbReference>
<feature type="compositionally biased region" description="Polar residues" evidence="7">
    <location>
        <begin position="918"/>
        <end position="930"/>
    </location>
</feature>
<feature type="compositionally biased region" description="Basic and acidic residues" evidence="7">
    <location>
        <begin position="494"/>
        <end position="506"/>
    </location>
</feature>
<proteinExistence type="predicted"/>
<keyword evidence="10" id="KW-1185">Reference proteome</keyword>
<dbReference type="GO" id="GO:0016740">
    <property type="term" value="F:transferase activity"/>
    <property type="evidence" value="ECO:0007669"/>
    <property type="project" value="UniProtKB-KW"/>
</dbReference>
<sequence>MLPSPHIRRTSMAGEAPLQIAFLDVETTIPSKKGEQYELLEFAAVVLAAEGFYEVFSFSTLVRPADLTLITPKSVACNGITGEKCEGAPRFAEVAEQIYRILHGRVWAGHNIVKFDNLRIREAFQKCNQTAPEPLGVIDTLPLLRSKFGMRAGNLKMARLGEYCGLGKQEHRSLEDCRMNIEILKHCAAMLFLEANFADIFSPSTLAAVLSSSASSPLSSSGHAKRLAERGLPPRSGERTPPVSILPSSEEPPSDGGVSAVQAVSTAAFLHALDKSSQTPPQDGRPPTDALISSLAALSLAGGGPVPGGSQNPPRSQSPFSGIHMGSPAERAQMPSTPGKDPPGPQLSPYGTEIRLAKDRLPQVKSAPALQRGASLDSGLPVAYAARSPSQTGGSDPHSEIPPEGSATQNGGQDLQGEGPPKGGSMRTGGSDSQWKGPEEEERLRFLGENEIADKVVNWLNQVPAVDVWAEPEGHGPDLSDSPAVGRPLVGVDNKGHAGRGDRYEKGGPALQGTAPPQAKSSGAARLKGDEAERTRTVLETNGSVTGRGSNTREDIHTNGGADTGGEYHTKVLEVARVAANQDLPEEEEVLRRWSHGSRSGSARKSMSSGNSANRLAALAENEEIVADSNGSNRRWSLDSGYRDNPGLAREDHFRYDDEDVPDGESPLEEPEPPATPDFQPKRKFICFPTLQKLVGKSKTGRVSTNREADRLIIAHRESVDSGPVGFQSARESSLDPLSQSYGGYTEEAYVTVGSSPASTSTLGLEAGNRDSGAYPETSFFGPNAVFDPLAIPLESPSRRYSSAHMAIDLPLTRYPPPRRSSYDPPGAVPSPGVHGNNSPGFAEGGFPRATGDRYFVMRAPPRHSPPGGFADASTGLADVSSSGRDRGEFAKRGPLGHVLQPPDDYSPAETLRGPYVETSSSDVATSWTRGESGATPRRKTGGKGSPVWPAYAPREVNVDLLHVVESVHHAGPPSLTIHFGDTPLRVQEHQMRLRFSVGDSYAYDAHGRPTFSVVGEPSTELKNFLEGCDVMLRQQLSPRVGPAVWRRTVVQKEGEVDSIRIRIGARGHQQTATYTTKFLRRKRSGKGIERLPLGVVDPLIFRSFFPHGCVVDVAFTIETSCVEGYAGCRLVASELTLV</sequence>
<feature type="compositionally biased region" description="Acidic residues" evidence="7">
    <location>
        <begin position="657"/>
        <end position="672"/>
    </location>
</feature>
<dbReference type="GO" id="GO:0003676">
    <property type="term" value="F:nucleic acid binding"/>
    <property type="evidence" value="ECO:0007669"/>
    <property type="project" value="InterPro"/>
</dbReference>
<evidence type="ECO:0000256" key="4">
    <source>
        <dbReference type="ARBA" id="ARBA00022801"/>
    </source>
</evidence>
<evidence type="ECO:0000256" key="7">
    <source>
        <dbReference type="SAM" id="MobiDB-lite"/>
    </source>
</evidence>
<reference evidence="9 10" key="1">
    <citation type="journal article" date="2014" name="Nat. Commun.">
        <title>Klebsormidium flaccidum genome reveals primary factors for plant terrestrial adaptation.</title>
        <authorList>
            <person name="Hori K."/>
            <person name="Maruyama F."/>
            <person name="Fujisawa T."/>
            <person name="Togashi T."/>
            <person name="Yamamoto N."/>
            <person name="Seo M."/>
            <person name="Sato S."/>
            <person name="Yamada T."/>
            <person name="Mori H."/>
            <person name="Tajima N."/>
            <person name="Moriyama T."/>
            <person name="Ikeuchi M."/>
            <person name="Watanabe M."/>
            <person name="Wada H."/>
            <person name="Kobayashi K."/>
            <person name="Saito M."/>
            <person name="Masuda T."/>
            <person name="Sasaki-Sekimoto Y."/>
            <person name="Mashiguchi K."/>
            <person name="Awai K."/>
            <person name="Shimojima M."/>
            <person name="Masuda S."/>
            <person name="Iwai M."/>
            <person name="Nobusawa T."/>
            <person name="Narise T."/>
            <person name="Kondo S."/>
            <person name="Saito H."/>
            <person name="Sato R."/>
            <person name="Murakawa M."/>
            <person name="Ihara Y."/>
            <person name="Oshima-Yamada Y."/>
            <person name="Ohtaka K."/>
            <person name="Satoh M."/>
            <person name="Sonobe K."/>
            <person name="Ishii M."/>
            <person name="Ohtani R."/>
            <person name="Kanamori-Sato M."/>
            <person name="Honoki R."/>
            <person name="Miyazaki D."/>
            <person name="Mochizuki H."/>
            <person name="Umetsu J."/>
            <person name="Higashi K."/>
            <person name="Shibata D."/>
            <person name="Kamiya Y."/>
            <person name="Sato N."/>
            <person name="Nakamura Y."/>
            <person name="Tabata S."/>
            <person name="Ida S."/>
            <person name="Kurokawa K."/>
            <person name="Ohta H."/>
        </authorList>
    </citation>
    <scope>NUCLEOTIDE SEQUENCE [LARGE SCALE GENOMIC DNA]</scope>
    <source>
        <strain evidence="9 10">NIES-2285</strain>
    </source>
</reference>
<dbReference type="PANTHER" id="PTHR30231:SF4">
    <property type="entry name" value="PROTEIN NEN2"/>
    <property type="match status" value="1"/>
</dbReference>
<feature type="compositionally biased region" description="Basic and acidic residues" evidence="7">
    <location>
        <begin position="527"/>
        <end position="537"/>
    </location>
</feature>
<gene>
    <name evidence="9" type="ORF">KFL_000370320</name>
</gene>
<dbReference type="Proteomes" id="UP000054558">
    <property type="component" value="Unassembled WGS sequence"/>
</dbReference>
<dbReference type="CDD" id="cd06127">
    <property type="entry name" value="DEDDh"/>
    <property type="match status" value="1"/>
</dbReference>
<evidence type="ECO:0000256" key="2">
    <source>
        <dbReference type="ARBA" id="ARBA00022722"/>
    </source>
</evidence>
<dbReference type="Gene3D" id="3.30.420.10">
    <property type="entry name" value="Ribonuclease H-like superfamily/Ribonuclease H"/>
    <property type="match status" value="1"/>
</dbReference>
<keyword evidence="5" id="KW-0269">Exonuclease</keyword>
<evidence type="ECO:0000259" key="8">
    <source>
        <dbReference type="SMART" id="SM00479"/>
    </source>
</evidence>
<comment type="cofactor">
    <cofactor evidence="1">
        <name>Mg(2+)</name>
        <dbReference type="ChEBI" id="CHEBI:18420"/>
    </cofactor>
</comment>
<feature type="compositionally biased region" description="Low complexity" evidence="7">
    <location>
        <begin position="597"/>
        <end position="620"/>
    </location>
</feature>
<keyword evidence="2" id="KW-0540">Nuclease</keyword>
<keyword evidence="9" id="KW-0808">Transferase</keyword>
<evidence type="ECO:0000256" key="3">
    <source>
        <dbReference type="ARBA" id="ARBA00022723"/>
    </source>
</evidence>
<dbReference type="PANTHER" id="PTHR30231">
    <property type="entry name" value="DNA POLYMERASE III SUBUNIT EPSILON"/>
    <property type="match status" value="1"/>
</dbReference>
<evidence type="ECO:0000256" key="6">
    <source>
        <dbReference type="ARBA" id="ARBA00022842"/>
    </source>
</evidence>
<keyword evidence="4" id="KW-0378">Hydrolase</keyword>
<dbReference type="InterPro" id="IPR012337">
    <property type="entry name" value="RNaseH-like_sf"/>
</dbReference>
<dbReference type="SUPFAM" id="SSF53098">
    <property type="entry name" value="Ribonuclease H-like"/>
    <property type="match status" value="1"/>
</dbReference>
<protein>
    <submittedName>
        <fullName evidence="9">Polynucleotidyl transferase</fullName>
    </submittedName>
</protein>
<dbReference type="InterPro" id="IPR013520">
    <property type="entry name" value="Ribonucl_H"/>
</dbReference>
<dbReference type="STRING" id="105231.A0A1Y1HV98"/>
<keyword evidence="3" id="KW-0479">Metal-binding</keyword>
<feature type="region of interest" description="Disordered" evidence="7">
    <location>
        <begin position="879"/>
        <end position="949"/>
    </location>
</feature>
<name>A0A1Y1HV98_KLENI</name>
<dbReference type="AlphaFoldDB" id="A0A1Y1HV98"/>
<accession>A0A1Y1HV98</accession>
<evidence type="ECO:0000313" key="10">
    <source>
        <dbReference type="Proteomes" id="UP000054558"/>
    </source>
</evidence>
<feature type="region of interest" description="Disordered" evidence="7">
    <location>
        <begin position="299"/>
        <end position="447"/>
    </location>
</feature>
<feature type="region of interest" description="Disordered" evidence="7">
    <location>
        <begin position="470"/>
        <end position="567"/>
    </location>
</feature>
<dbReference type="FunFam" id="3.30.420.10:FF:000040">
    <property type="entry name" value="Exonuclease family protein"/>
    <property type="match status" value="1"/>
</dbReference>
<feature type="domain" description="Exonuclease" evidence="8">
    <location>
        <begin position="19"/>
        <end position="193"/>
    </location>
</feature>
<dbReference type="InterPro" id="IPR036397">
    <property type="entry name" value="RNaseH_sf"/>
</dbReference>
<dbReference type="Pfam" id="PF00929">
    <property type="entry name" value="RNase_T"/>
    <property type="match status" value="1"/>
</dbReference>
<feature type="compositionally biased region" description="Polar residues" evidence="7">
    <location>
        <begin position="538"/>
        <end position="550"/>
    </location>
</feature>
<feature type="region of interest" description="Disordered" evidence="7">
    <location>
        <begin position="215"/>
        <end position="260"/>
    </location>
</feature>
<dbReference type="GO" id="GO:0008408">
    <property type="term" value="F:3'-5' exonuclease activity"/>
    <property type="evidence" value="ECO:0000318"/>
    <property type="project" value="GO_Central"/>
</dbReference>
<evidence type="ECO:0000313" key="9">
    <source>
        <dbReference type="EMBL" id="GAQ79758.1"/>
    </source>
</evidence>
<dbReference type="SMART" id="SM00479">
    <property type="entry name" value="EXOIII"/>
    <property type="match status" value="1"/>
</dbReference>
<dbReference type="OrthoDB" id="2018529at2759"/>
<keyword evidence="6" id="KW-0460">Magnesium</keyword>
<organism evidence="9 10">
    <name type="scientific">Klebsormidium nitens</name>
    <name type="common">Green alga</name>
    <name type="synonym">Ulothrix nitens</name>
    <dbReference type="NCBI Taxonomy" id="105231"/>
    <lineage>
        <taxon>Eukaryota</taxon>
        <taxon>Viridiplantae</taxon>
        <taxon>Streptophyta</taxon>
        <taxon>Klebsormidiophyceae</taxon>
        <taxon>Klebsormidiales</taxon>
        <taxon>Klebsormidiaceae</taxon>
        <taxon>Klebsormidium</taxon>
    </lineage>
</organism>
<feature type="region of interest" description="Disordered" evidence="7">
    <location>
        <begin position="584"/>
        <end position="682"/>
    </location>
</feature>
<dbReference type="EMBL" id="DF236986">
    <property type="protein sequence ID" value="GAQ79758.1"/>
    <property type="molecule type" value="Genomic_DNA"/>
</dbReference>